<feature type="transmembrane region" description="Helical" evidence="2">
    <location>
        <begin position="188"/>
        <end position="213"/>
    </location>
</feature>
<keyword evidence="2" id="KW-0472">Membrane</keyword>
<comment type="caution">
    <text evidence="3">The sequence shown here is derived from an EMBL/GenBank/DDBJ whole genome shotgun (WGS) entry which is preliminary data.</text>
</comment>
<accession>A0A9Q0AN59</accession>
<evidence type="ECO:0000313" key="4">
    <source>
        <dbReference type="Proteomes" id="UP000829685"/>
    </source>
</evidence>
<keyword evidence="2" id="KW-1133">Transmembrane helix</keyword>
<feature type="transmembrane region" description="Helical" evidence="2">
    <location>
        <begin position="43"/>
        <end position="61"/>
    </location>
</feature>
<evidence type="ECO:0000313" key="3">
    <source>
        <dbReference type="EMBL" id="KAI1866422.1"/>
    </source>
</evidence>
<feature type="transmembrane region" description="Helical" evidence="2">
    <location>
        <begin position="107"/>
        <end position="129"/>
    </location>
</feature>
<organism evidence="3 4">
    <name type="scientific">Neoarthrinium moseri</name>
    <dbReference type="NCBI Taxonomy" id="1658444"/>
    <lineage>
        <taxon>Eukaryota</taxon>
        <taxon>Fungi</taxon>
        <taxon>Dikarya</taxon>
        <taxon>Ascomycota</taxon>
        <taxon>Pezizomycotina</taxon>
        <taxon>Sordariomycetes</taxon>
        <taxon>Xylariomycetidae</taxon>
        <taxon>Amphisphaeriales</taxon>
        <taxon>Apiosporaceae</taxon>
        <taxon>Neoarthrinium</taxon>
    </lineage>
</organism>
<sequence>MNVCSIIWGFSICCAVFSATKAARQSWLANKRNKLFTPYPMMIWAEWGSSVIISFLSWFFLKGILEPSFWLFFFILVFWCIQMHCILQIIINRVSLIMVNQARAKRLRLAVFIIVVLINISVFLIWIPARLQISRTYVHINEVWDRTEKAIFAVVDAGLNCFFMWSVRTKLIAAGLTKYKSLFRFNMMMVCISLSLDIILIGSMSIGTGVIYIQFHPLVYLLKLHIELNLAELIAKVVRASNPLNTSQDAGGTLAACGPGRHGLSRHPTNLSGTTERGSRVPSALVNHKFDLAEQGFSHVNREVNHPPVRPDIVHEKSGDTTLQDIDGERSEADSTQELRRKHSIP</sequence>
<feature type="compositionally biased region" description="Polar residues" evidence="1">
    <location>
        <begin position="267"/>
        <end position="276"/>
    </location>
</feature>
<feature type="region of interest" description="Disordered" evidence="1">
    <location>
        <begin position="251"/>
        <end position="278"/>
    </location>
</feature>
<feature type="transmembrane region" description="Helical" evidence="2">
    <location>
        <begin position="149"/>
        <end position="167"/>
    </location>
</feature>
<proteinExistence type="predicted"/>
<dbReference type="PANTHER" id="PTHR35179:SF1">
    <property type="entry name" value="INTEGRAL MEMBRANE PROTEIN"/>
    <property type="match status" value="1"/>
</dbReference>
<dbReference type="EMBL" id="JAFIMR010000020">
    <property type="protein sequence ID" value="KAI1866422.1"/>
    <property type="molecule type" value="Genomic_DNA"/>
</dbReference>
<gene>
    <name evidence="3" type="ORF">JX265_007723</name>
</gene>
<feature type="transmembrane region" description="Helical" evidence="2">
    <location>
        <begin position="6"/>
        <end position="23"/>
    </location>
</feature>
<keyword evidence="4" id="KW-1185">Reference proteome</keyword>
<name>A0A9Q0AN59_9PEZI</name>
<dbReference type="Proteomes" id="UP000829685">
    <property type="component" value="Unassembled WGS sequence"/>
</dbReference>
<evidence type="ECO:0000256" key="2">
    <source>
        <dbReference type="SAM" id="Phobius"/>
    </source>
</evidence>
<evidence type="ECO:0000256" key="1">
    <source>
        <dbReference type="SAM" id="MobiDB-lite"/>
    </source>
</evidence>
<feature type="transmembrane region" description="Helical" evidence="2">
    <location>
        <begin position="67"/>
        <end position="87"/>
    </location>
</feature>
<protein>
    <submittedName>
        <fullName evidence="3">Uncharacterized protein</fullName>
    </submittedName>
</protein>
<feature type="compositionally biased region" description="Basic and acidic residues" evidence="1">
    <location>
        <begin position="327"/>
        <end position="339"/>
    </location>
</feature>
<dbReference type="PANTHER" id="PTHR35179">
    <property type="entry name" value="PROTEIN CBG02620"/>
    <property type="match status" value="1"/>
</dbReference>
<feature type="region of interest" description="Disordered" evidence="1">
    <location>
        <begin position="300"/>
        <end position="346"/>
    </location>
</feature>
<keyword evidence="2" id="KW-0812">Transmembrane</keyword>
<dbReference type="AlphaFoldDB" id="A0A9Q0AN59"/>
<reference evidence="3" key="1">
    <citation type="submission" date="2021-03" db="EMBL/GenBank/DDBJ databases">
        <title>Revisited historic fungal species revealed as producer of novel bioactive compounds through whole genome sequencing and comparative genomics.</title>
        <authorList>
            <person name="Vignolle G.A."/>
            <person name="Hochenegger N."/>
            <person name="Mach R.L."/>
            <person name="Mach-Aigner A.R."/>
            <person name="Javad Rahimi M."/>
            <person name="Salim K.A."/>
            <person name="Chan C.M."/>
            <person name="Lim L.B.L."/>
            <person name="Cai F."/>
            <person name="Druzhinina I.S."/>
            <person name="U'Ren J.M."/>
            <person name="Derntl C."/>
        </authorList>
    </citation>
    <scope>NUCLEOTIDE SEQUENCE</scope>
    <source>
        <strain evidence="3">TUCIM 5799</strain>
    </source>
</reference>